<reference evidence="1 2" key="1">
    <citation type="journal article" date="2014" name="Int. J. Syst. Evol. Microbiol.">
        <title>Complete genome sequence of Corynebacterium casei LMG S-19264T (=DSM 44701T), isolated from a smear-ripened cheese.</title>
        <authorList>
            <consortium name="US DOE Joint Genome Institute (JGI-PGF)"/>
            <person name="Walter F."/>
            <person name="Albersmeier A."/>
            <person name="Kalinowski J."/>
            <person name="Ruckert C."/>
        </authorList>
    </citation>
    <scope>NUCLEOTIDE SEQUENCE [LARGE SCALE GENOMIC DNA]</scope>
    <source>
        <strain evidence="1 2">CGMCC 1.9161</strain>
    </source>
</reference>
<protein>
    <recommendedName>
        <fullName evidence="3">DUF2336 domain-containing protein</fullName>
    </recommendedName>
</protein>
<name>A0A917QDU7_9HYPH</name>
<evidence type="ECO:0000313" key="2">
    <source>
        <dbReference type="Proteomes" id="UP000600449"/>
    </source>
</evidence>
<keyword evidence="2" id="KW-1185">Reference proteome</keyword>
<dbReference type="Proteomes" id="UP000600449">
    <property type="component" value="Unassembled WGS sequence"/>
</dbReference>
<evidence type="ECO:0008006" key="3">
    <source>
        <dbReference type="Google" id="ProtNLM"/>
    </source>
</evidence>
<gene>
    <name evidence="1" type="ORF">GCM10011322_34240</name>
</gene>
<sequence>MLDELARLSTDASSEGRRRLLNAVTDLFLHDDEPSEEAQEHFSDIATHSLGKMEAPDRKDYADRVAAEPQLPRKVANTLANDPDAEVAKLVLKLSPVLTDADLAAIAVNHSQAHLLAIAERATLSENVTDILVDRGDKQVLRTVSGNEGAAFSDRGFERLVERGANDAGVRKNLETRRENLPVSQARRVLQIAAHAANKAEPGHQVELISGEAPKRVVREARERRLELKLLIADLKDGRRTIDDVVTILARDDRAFDLAQVISTFSEIQNAQALRALLQPESSGIAVACKALGLGAEAFRKVLELRTKRLGLLEASIDVDVTHYQALPAETSERAMRFLKVRSKVS</sequence>
<evidence type="ECO:0000313" key="1">
    <source>
        <dbReference type="EMBL" id="GGK44235.1"/>
    </source>
</evidence>
<dbReference type="Pfam" id="PF10098">
    <property type="entry name" value="DUF2336"/>
    <property type="match status" value="1"/>
</dbReference>
<dbReference type="RefSeq" id="WP_188914469.1">
    <property type="nucleotide sequence ID" value="NZ_BMMF01000010.1"/>
</dbReference>
<organism evidence="1 2">
    <name type="scientific">Salinarimonas ramus</name>
    <dbReference type="NCBI Taxonomy" id="690164"/>
    <lineage>
        <taxon>Bacteria</taxon>
        <taxon>Pseudomonadati</taxon>
        <taxon>Pseudomonadota</taxon>
        <taxon>Alphaproteobacteria</taxon>
        <taxon>Hyphomicrobiales</taxon>
        <taxon>Salinarimonadaceae</taxon>
        <taxon>Salinarimonas</taxon>
    </lineage>
</organism>
<dbReference type="AlphaFoldDB" id="A0A917QDU7"/>
<dbReference type="InterPro" id="IPR019285">
    <property type="entry name" value="DUF2336"/>
</dbReference>
<dbReference type="EMBL" id="BMMF01000010">
    <property type="protein sequence ID" value="GGK44235.1"/>
    <property type="molecule type" value="Genomic_DNA"/>
</dbReference>
<comment type="caution">
    <text evidence="1">The sequence shown here is derived from an EMBL/GenBank/DDBJ whole genome shotgun (WGS) entry which is preliminary data.</text>
</comment>
<accession>A0A917QDU7</accession>
<proteinExistence type="predicted"/>